<proteinExistence type="predicted"/>
<name>T1GTA5_MEGSC</name>
<reference evidence="2" key="1">
    <citation type="submission" date="2013-02" db="EMBL/GenBank/DDBJ databases">
        <authorList>
            <person name="Hughes D."/>
        </authorList>
    </citation>
    <scope>NUCLEOTIDE SEQUENCE</scope>
    <source>
        <strain>Durham</strain>
        <strain evidence="2">NC isolate 2 -- Noor lab</strain>
    </source>
</reference>
<organism evidence="1 2">
    <name type="scientific">Megaselia scalaris</name>
    <name type="common">Humpbacked fly</name>
    <name type="synonym">Phora scalaris</name>
    <dbReference type="NCBI Taxonomy" id="36166"/>
    <lineage>
        <taxon>Eukaryota</taxon>
        <taxon>Metazoa</taxon>
        <taxon>Ecdysozoa</taxon>
        <taxon>Arthropoda</taxon>
        <taxon>Hexapoda</taxon>
        <taxon>Insecta</taxon>
        <taxon>Pterygota</taxon>
        <taxon>Neoptera</taxon>
        <taxon>Endopterygota</taxon>
        <taxon>Diptera</taxon>
        <taxon>Brachycera</taxon>
        <taxon>Muscomorpha</taxon>
        <taxon>Platypezoidea</taxon>
        <taxon>Phoridae</taxon>
        <taxon>Megaseliini</taxon>
        <taxon>Megaselia</taxon>
    </lineage>
</organism>
<dbReference type="EnsemblMetazoa" id="MESCA006931-RA">
    <property type="protein sequence ID" value="MESCA006931-PA"/>
    <property type="gene ID" value="MESCA006931"/>
</dbReference>
<dbReference type="HOGENOM" id="CLU_3052740_0_0_1"/>
<dbReference type="AlphaFoldDB" id="T1GTA5"/>
<keyword evidence="2" id="KW-1185">Reference proteome</keyword>
<reference evidence="1" key="2">
    <citation type="submission" date="2015-06" db="UniProtKB">
        <authorList>
            <consortium name="EnsemblMetazoa"/>
        </authorList>
    </citation>
    <scope>IDENTIFICATION</scope>
</reference>
<sequence>MHILGQEAVVSKEEAFMAVGNSSWCSCRNRFSCWNRCSCYDYCYTCLGRKEASC</sequence>
<protein>
    <submittedName>
        <fullName evidence="1">Uncharacterized protein</fullName>
    </submittedName>
</protein>
<accession>T1GTA5</accession>
<evidence type="ECO:0000313" key="1">
    <source>
        <dbReference type="EnsemblMetazoa" id="MESCA006931-PA"/>
    </source>
</evidence>
<evidence type="ECO:0000313" key="2">
    <source>
        <dbReference type="Proteomes" id="UP000015102"/>
    </source>
</evidence>
<dbReference type="Proteomes" id="UP000015102">
    <property type="component" value="Unassembled WGS sequence"/>
</dbReference>
<dbReference type="EMBL" id="CAQQ02182156">
    <property type="status" value="NOT_ANNOTATED_CDS"/>
    <property type="molecule type" value="Genomic_DNA"/>
</dbReference>